<evidence type="ECO:0000256" key="1">
    <source>
        <dbReference type="SAM" id="MobiDB-lite"/>
    </source>
</evidence>
<dbReference type="PANTHER" id="PTHR33050">
    <property type="entry name" value="REVERSE TRANSCRIPTASE DOMAIN-CONTAINING PROTEIN"/>
    <property type="match status" value="1"/>
</dbReference>
<dbReference type="InterPro" id="IPR043128">
    <property type="entry name" value="Rev_trsase/Diguanyl_cyclase"/>
</dbReference>
<evidence type="ECO:0000313" key="4">
    <source>
        <dbReference type="Proteomes" id="UP000596742"/>
    </source>
</evidence>
<gene>
    <name evidence="3" type="ORF">MGAL_10B028874</name>
</gene>
<comment type="caution">
    <text evidence="3">The sequence shown here is derived from an EMBL/GenBank/DDBJ whole genome shotgun (WGS) entry which is preliminary data.</text>
</comment>
<dbReference type="InterPro" id="IPR000477">
    <property type="entry name" value="RT_dom"/>
</dbReference>
<dbReference type="Gene3D" id="3.10.10.10">
    <property type="entry name" value="HIV Type 1 Reverse Transcriptase, subunit A, domain 1"/>
    <property type="match status" value="1"/>
</dbReference>
<feature type="domain" description="Reverse transcriptase" evidence="2">
    <location>
        <begin position="395"/>
        <end position="521"/>
    </location>
</feature>
<dbReference type="CDD" id="cd03714">
    <property type="entry name" value="RT_DIRS1"/>
    <property type="match status" value="1"/>
</dbReference>
<organism evidence="3 4">
    <name type="scientific">Mytilus galloprovincialis</name>
    <name type="common">Mediterranean mussel</name>
    <dbReference type="NCBI Taxonomy" id="29158"/>
    <lineage>
        <taxon>Eukaryota</taxon>
        <taxon>Metazoa</taxon>
        <taxon>Spiralia</taxon>
        <taxon>Lophotrochozoa</taxon>
        <taxon>Mollusca</taxon>
        <taxon>Bivalvia</taxon>
        <taxon>Autobranchia</taxon>
        <taxon>Pteriomorphia</taxon>
        <taxon>Mytilida</taxon>
        <taxon>Mytiloidea</taxon>
        <taxon>Mytilidae</taxon>
        <taxon>Mytilinae</taxon>
        <taxon>Mytilus</taxon>
    </lineage>
</organism>
<dbReference type="AlphaFoldDB" id="A0A8B6DIX7"/>
<dbReference type="Proteomes" id="UP000596742">
    <property type="component" value="Unassembled WGS sequence"/>
</dbReference>
<keyword evidence="4" id="KW-1185">Reference proteome</keyword>
<accession>A0A8B6DIX7</accession>
<evidence type="ECO:0000313" key="3">
    <source>
        <dbReference type="EMBL" id="VDI20291.1"/>
    </source>
</evidence>
<dbReference type="SUPFAM" id="SSF56672">
    <property type="entry name" value="DNA/RNA polymerases"/>
    <property type="match status" value="1"/>
</dbReference>
<name>A0A8B6DIX7_MYTGA</name>
<sequence>MKRRSSDHDERRATTQHAENSNETELSTDGAISLFTSALNNALEKQKHSLINHFEARLGKSVKATGVDQPEFVFHSEGIIVQHSFNTERLERLAAVESCIKLGNASEVSEIISQEKEIIRKRNKILKIADKHGWDTRLKNTWIVRWPTIKKMLVICVLLFPGLLVKEVPSRTVNQNLPIVVPEKENSILGVFFVALAKSVIPSSPKQASQKVTSVSIVTSPGTLQGTAPKKGFLQRQLVQQSSRNRTQERPSNKTDTDIDEVEYCFQFVNKYEKKSGQNLINVKGNLRKHALFWKNVLNANDFIMNVINFGYRIPFLSEPPTIFLSNNRSALKHSEFVENSIEELLTKECIKEVNRPFVVNPLTVSVNSTGKERLVLDLRHVNKFVERNKKLNLKGGFGFKFDLKSGYHHIEIHPDHQKYLGFSWQYGDTVRYFTFSVLPFGLSSAGHIFTKTVRVLVKYWRSLGFPMVVYLDDGMGTAENFDTCFELSKTVKNDLLLSGFIANTEKSVWEPVQNIDWLGFVWNFKDCTLEISLKKLFALKLVISSVVDGKTILTYRCIAKICGKIISMIPALGNVCQMMTKHMHMLVCCRSAWDDVIPINDNILKELKFWYFECESLSFQRIVPINRIPQRVIFTDASQYAGAGFIMNDNKIVHFMFDGHERSKSSTWRELKTVEKNISSFKSDLTGKFVKLYTDNQNVVQIVKKGSMKVELQDIALSLFHICLSHNIFLDVEWIPRDKKYLCRLSEQNF</sequence>
<dbReference type="PANTHER" id="PTHR33050:SF7">
    <property type="entry name" value="RIBONUCLEASE H"/>
    <property type="match status" value="1"/>
</dbReference>
<dbReference type="InterPro" id="IPR052055">
    <property type="entry name" value="Hepadnavirus_pol/RT"/>
</dbReference>
<feature type="region of interest" description="Disordered" evidence="1">
    <location>
        <begin position="1"/>
        <end position="26"/>
    </location>
</feature>
<dbReference type="OrthoDB" id="6152786at2759"/>
<protein>
    <recommendedName>
        <fullName evidence="2">Reverse transcriptase domain-containing protein</fullName>
    </recommendedName>
</protein>
<dbReference type="InterPro" id="IPR043502">
    <property type="entry name" value="DNA/RNA_pol_sf"/>
</dbReference>
<dbReference type="CDD" id="cd09275">
    <property type="entry name" value="RNase_HI_RT_DIRS1"/>
    <property type="match status" value="1"/>
</dbReference>
<evidence type="ECO:0000259" key="2">
    <source>
        <dbReference type="Pfam" id="PF00078"/>
    </source>
</evidence>
<dbReference type="Pfam" id="PF00078">
    <property type="entry name" value="RVT_1"/>
    <property type="match status" value="1"/>
</dbReference>
<feature type="compositionally biased region" description="Polar residues" evidence="1">
    <location>
        <begin position="15"/>
        <end position="26"/>
    </location>
</feature>
<reference evidence="3" key="1">
    <citation type="submission" date="2018-11" db="EMBL/GenBank/DDBJ databases">
        <authorList>
            <person name="Alioto T."/>
            <person name="Alioto T."/>
        </authorList>
    </citation>
    <scope>NUCLEOTIDE SEQUENCE</scope>
</reference>
<feature type="compositionally biased region" description="Basic and acidic residues" evidence="1">
    <location>
        <begin position="1"/>
        <end position="13"/>
    </location>
</feature>
<proteinExistence type="predicted"/>
<dbReference type="EMBL" id="UYJE01003557">
    <property type="protein sequence ID" value="VDI20291.1"/>
    <property type="molecule type" value="Genomic_DNA"/>
</dbReference>
<dbReference type="Gene3D" id="3.30.70.270">
    <property type="match status" value="1"/>
</dbReference>